<name>K4KPK4_SIMAS</name>
<dbReference type="OrthoDB" id="9800283at2"/>
<dbReference type="KEGG" id="saga:M5M_19260"/>
<protein>
    <submittedName>
        <fullName evidence="1">Thiamine biosynthesis protein ThiS</fullName>
    </submittedName>
</protein>
<sequence>MISITFNGEPRQLPAAMPLRDALAALNASGDFAAALNGQFVPRSRYAEQNIQAGDQLDLLSPVAGG</sequence>
<accession>K4KPK4</accession>
<dbReference type="HOGENOM" id="CLU_174611_2_0_6"/>
<dbReference type="Proteomes" id="UP000000466">
    <property type="component" value="Chromosome"/>
</dbReference>
<gene>
    <name evidence="1" type="ordered locus">M5M_19260</name>
</gene>
<dbReference type="AlphaFoldDB" id="K4KPK4"/>
<dbReference type="InterPro" id="IPR016155">
    <property type="entry name" value="Mopterin_synth/thiamin_S_b"/>
</dbReference>
<dbReference type="STRING" id="1117647.M5M_19260"/>
<dbReference type="PANTHER" id="PTHR34472">
    <property type="entry name" value="SULFUR CARRIER PROTEIN THIS"/>
    <property type="match status" value="1"/>
</dbReference>
<dbReference type="SUPFAM" id="SSF54285">
    <property type="entry name" value="MoaD/ThiS"/>
    <property type="match status" value="1"/>
</dbReference>
<dbReference type="NCBIfam" id="TIGR01683">
    <property type="entry name" value="thiS"/>
    <property type="match status" value="1"/>
</dbReference>
<dbReference type="Gene3D" id="3.10.20.30">
    <property type="match status" value="1"/>
</dbReference>
<evidence type="ECO:0000313" key="1">
    <source>
        <dbReference type="EMBL" id="AFV00977.1"/>
    </source>
</evidence>
<dbReference type="PANTHER" id="PTHR34472:SF1">
    <property type="entry name" value="SULFUR CARRIER PROTEIN THIS"/>
    <property type="match status" value="1"/>
</dbReference>
<keyword evidence="2" id="KW-1185">Reference proteome</keyword>
<dbReference type="RefSeq" id="WP_015049127.1">
    <property type="nucleotide sequence ID" value="NC_018868.3"/>
</dbReference>
<evidence type="ECO:0000313" key="2">
    <source>
        <dbReference type="Proteomes" id="UP000000466"/>
    </source>
</evidence>
<dbReference type="InterPro" id="IPR010035">
    <property type="entry name" value="Thi_S"/>
</dbReference>
<dbReference type="EMBL" id="CP003746">
    <property type="protein sequence ID" value="AFV00977.1"/>
    <property type="molecule type" value="Genomic_DNA"/>
</dbReference>
<dbReference type="Pfam" id="PF02597">
    <property type="entry name" value="ThiS"/>
    <property type="match status" value="1"/>
</dbReference>
<reference evidence="1 2" key="1">
    <citation type="journal article" date="2013" name="Genome Announc.">
        <title>Complete genome sequence of Simiduia agarivorans SA1(T), a marine bacterium able to degrade a variety of polysaccharides.</title>
        <authorList>
            <person name="Lin S.Y."/>
            <person name="Shieh W.Y."/>
            <person name="Chen J.S."/>
            <person name="Tang S.L."/>
        </authorList>
    </citation>
    <scope>NUCLEOTIDE SEQUENCE [LARGE SCALE GENOMIC DNA]</scope>
    <source>
        <strain evidence="2">DSM 21679 / JCM 13881 / BCRC 17597 / SA1</strain>
    </source>
</reference>
<dbReference type="InterPro" id="IPR003749">
    <property type="entry name" value="ThiS/MoaD-like"/>
</dbReference>
<dbReference type="CDD" id="cd00565">
    <property type="entry name" value="Ubl_ThiS"/>
    <property type="match status" value="1"/>
</dbReference>
<dbReference type="eggNOG" id="COG2104">
    <property type="taxonomic scope" value="Bacteria"/>
</dbReference>
<dbReference type="InterPro" id="IPR012675">
    <property type="entry name" value="Beta-grasp_dom_sf"/>
</dbReference>
<organism evidence="1 2">
    <name type="scientific">Simiduia agarivorans (strain DSM 21679 / JCM 13881 / BCRC 17597 / SA1)</name>
    <dbReference type="NCBI Taxonomy" id="1117647"/>
    <lineage>
        <taxon>Bacteria</taxon>
        <taxon>Pseudomonadati</taxon>
        <taxon>Pseudomonadota</taxon>
        <taxon>Gammaproteobacteria</taxon>
        <taxon>Cellvibrionales</taxon>
        <taxon>Cellvibrionaceae</taxon>
        <taxon>Simiduia</taxon>
    </lineage>
</organism>
<proteinExistence type="predicted"/>